<dbReference type="GO" id="GO:0015074">
    <property type="term" value="P:DNA integration"/>
    <property type="evidence" value="ECO:0007669"/>
    <property type="project" value="InterPro"/>
</dbReference>
<proteinExistence type="predicted"/>
<dbReference type="OrthoDB" id="5818961at2759"/>
<accession>A0A2G9U1E1</accession>
<reference evidence="3 4" key="1">
    <citation type="submission" date="2015-09" db="EMBL/GenBank/DDBJ databases">
        <title>Draft genome of the parasitic nematode Teladorsagia circumcincta isolate WARC Sus (inbred).</title>
        <authorList>
            <person name="Mitreva M."/>
        </authorList>
    </citation>
    <scope>NUCLEOTIDE SEQUENCE [LARGE SCALE GENOMIC DNA]</scope>
    <source>
        <strain evidence="3 4">S</strain>
    </source>
</reference>
<evidence type="ECO:0000313" key="3">
    <source>
        <dbReference type="EMBL" id="PIO64086.1"/>
    </source>
</evidence>
<dbReference type="Pfam" id="PF00665">
    <property type="entry name" value="rve"/>
    <property type="match status" value="1"/>
</dbReference>
<dbReference type="AlphaFoldDB" id="A0A2G9U1E1"/>
<feature type="compositionally biased region" description="Basic and acidic residues" evidence="1">
    <location>
        <begin position="147"/>
        <end position="167"/>
    </location>
</feature>
<evidence type="ECO:0000259" key="2">
    <source>
        <dbReference type="PROSITE" id="PS50994"/>
    </source>
</evidence>
<name>A0A2G9U1E1_TELCI</name>
<dbReference type="PANTHER" id="PTHR37984">
    <property type="entry name" value="PROTEIN CBG26694"/>
    <property type="match status" value="1"/>
</dbReference>
<dbReference type="PANTHER" id="PTHR37984:SF5">
    <property type="entry name" value="PROTEIN NYNRIN-LIKE"/>
    <property type="match status" value="1"/>
</dbReference>
<feature type="region of interest" description="Disordered" evidence="1">
    <location>
        <begin position="146"/>
        <end position="167"/>
    </location>
</feature>
<organism evidence="3 4">
    <name type="scientific">Teladorsagia circumcincta</name>
    <name type="common">Brown stomach worm</name>
    <name type="synonym">Ostertagia circumcincta</name>
    <dbReference type="NCBI Taxonomy" id="45464"/>
    <lineage>
        <taxon>Eukaryota</taxon>
        <taxon>Metazoa</taxon>
        <taxon>Ecdysozoa</taxon>
        <taxon>Nematoda</taxon>
        <taxon>Chromadorea</taxon>
        <taxon>Rhabditida</taxon>
        <taxon>Rhabditina</taxon>
        <taxon>Rhabditomorpha</taxon>
        <taxon>Strongyloidea</taxon>
        <taxon>Trichostrongylidae</taxon>
        <taxon>Teladorsagia</taxon>
    </lineage>
</organism>
<protein>
    <submittedName>
        <fullName evidence="3">Integrase core domain protein</fullName>
    </submittedName>
</protein>
<keyword evidence="4" id="KW-1185">Reference proteome</keyword>
<dbReference type="InterPro" id="IPR050951">
    <property type="entry name" value="Retrovirus_Pol_polyprotein"/>
</dbReference>
<feature type="domain" description="Integrase catalytic" evidence="2">
    <location>
        <begin position="1"/>
        <end position="134"/>
    </location>
</feature>
<dbReference type="GO" id="GO:0003676">
    <property type="term" value="F:nucleic acid binding"/>
    <property type="evidence" value="ECO:0007669"/>
    <property type="project" value="InterPro"/>
</dbReference>
<dbReference type="Gene3D" id="3.30.420.10">
    <property type="entry name" value="Ribonuclease H-like superfamily/Ribonuclease H"/>
    <property type="match status" value="1"/>
</dbReference>
<sequence length="240" mass="27937">MYLIVVDAYSKWLEIVEMSSITTSSTIRESRRLFAQFGNPQTLVTDNGPQFISKDFEDFCNKNDVRHMKSPPFHPQSNGQAERFVDTFKRNSEKMKEDMSPSEALQNFLQTYRRTPCSSTPGGKSPTKVFLGREIQSELNLLKPHVKSRDSTRNHRMEEQYDRHHGARQKEFKDGDLVWTMHYRSKKPHQVEYCGNRLYDVLIDGQGWKRQANQLRLNADTTLHYPDSTPELADLPLLPN</sequence>
<gene>
    <name evidence="3" type="ORF">TELCIR_14295</name>
</gene>
<evidence type="ECO:0000256" key="1">
    <source>
        <dbReference type="SAM" id="MobiDB-lite"/>
    </source>
</evidence>
<dbReference type="Proteomes" id="UP000230423">
    <property type="component" value="Unassembled WGS sequence"/>
</dbReference>
<dbReference type="InterPro" id="IPR036397">
    <property type="entry name" value="RNaseH_sf"/>
</dbReference>
<dbReference type="PROSITE" id="PS50994">
    <property type="entry name" value="INTEGRASE"/>
    <property type="match status" value="1"/>
</dbReference>
<dbReference type="InterPro" id="IPR012337">
    <property type="entry name" value="RNaseH-like_sf"/>
</dbReference>
<dbReference type="InterPro" id="IPR001584">
    <property type="entry name" value="Integrase_cat-core"/>
</dbReference>
<dbReference type="EMBL" id="KZ350239">
    <property type="protein sequence ID" value="PIO64086.1"/>
    <property type="molecule type" value="Genomic_DNA"/>
</dbReference>
<dbReference type="SUPFAM" id="SSF53098">
    <property type="entry name" value="Ribonuclease H-like"/>
    <property type="match status" value="1"/>
</dbReference>
<evidence type="ECO:0000313" key="4">
    <source>
        <dbReference type="Proteomes" id="UP000230423"/>
    </source>
</evidence>